<dbReference type="AlphaFoldDB" id="A0AB34KNB9"/>
<feature type="chain" id="PRO_5044281702" evidence="1">
    <location>
        <begin position="21"/>
        <end position="85"/>
    </location>
</feature>
<feature type="signal peptide" evidence="1">
    <location>
        <begin position="1"/>
        <end position="20"/>
    </location>
</feature>
<name>A0AB34KNB9_9PEZI</name>
<keyword evidence="1" id="KW-0732">Signal</keyword>
<protein>
    <submittedName>
        <fullName evidence="2">Uncharacterized protein</fullName>
    </submittedName>
</protein>
<proteinExistence type="predicted"/>
<sequence>MHFSTTMCAAFTVLAASVSATHKLGSSCGGKHIGTLGCSNDECTVIKCNPSGNGNHYWEFSESCIGIKCQNGACNDGYPKDSCSA</sequence>
<dbReference type="Proteomes" id="UP000803884">
    <property type="component" value="Unassembled WGS sequence"/>
</dbReference>
<dbReference type="GeneID" id="96006744"/>
<dbReference type="RefSeq" id="XP_069229703.1">
    <property type="nucleotide sequence ID" value="XM_069373906.1"/>
</dbReference>
<keyword evidence="3" id="KW-1185">Reference proteome</keyword>
<evidence type="ECO:0000256" key="1">
    <source>
        <dbReference type="SAM" id="SignalP"/>
    </source>
</evidence>
<reference evidence="2 3" key="1">
    <citation type="journal article" date="2020" name="Microbiol. Resour. Announc.">
        <title>Draft Genome Sequence of a Cladosporium Species Isolated from the Mesophotic Ascidian Didemnum maculosum.</title>
        <authorList>
            <person name="Gioti A."/>
            <person name="Siaperas R."/>
            <person name="Nikolaivits E."/>
            <person name="Le Goff G."/>
            <person name="Ouazzani J."/>
            <person name="Kotoulas G."/>
            <person name="Topakas E."/>
        </authorList>
    </citation>
    <scope>NUCLEOTIDE SEQUENCE [LARGE SCALE GENOMIC DNA]</scope>
    <source>
        <strain evidence="2 3">TM138-S3</strain>
    </source>
</reference>
<accession>A0AB34KNB9</accession>
<organism evidence="2 3">
    <name type="scientific">Cladosporium halotolerans</name>
    <dbReference type="NCBI Taxonomy" id="1052096"/>
    <lineage>
        <taxon>Eukaryota</taxon>
        <taxon>Fungi</taxon>
        <taxon>Dikarya</taxon>
        <taxon>Ascomycota</taxon>
        <taxon>Pezizomycotina</taxon>
        <taxon>Dothideomycetes</taxon>
        <taxon>Dothideomycetidae</taxon>
        <taxon>Cladosporiales</taxon>
        <taxon>Cladosporiaceae</taxon>
        <taxon>Cladosporium</taxon>
    </lineage>
</organism>
<comment type="caution">
    <text evidence="2">The sequence shown here is derived from an EMBL/GenBank/DDBJ whole genome shotgun (WGS) entry which is preliminary data.</text>
</comment>
<gene>
    <name evidence="2" type="ORF">WHR41_05301</name>
</gene>
<evidence type="ECO:0000313" key="2">
    <source>
        <dbReference type="EMBL" id="KAL1586598.1"/>
    </source>
</evidence>
<dbReference type="EMBL" id="JAAQHG020000014">
    <property type="protein sequence ID" value="KAL1586598.1"/>
    <property type="molecule type" value="Genomic_DNA"/>
</dbReference>
<evidence type="ECO:0000313" key="3">
    <source>
        <dbReference type="Proteomes" id="UP000803884"/>
    </source>
</evidence>